<dbReference type="SUPFAM" id="SSF81593">
    <property type="entry name" value="Nucleotidyltransferase substrate binding subunit/domain"/>
    <property type="match status" value="1"/>
</dbReference>
<sequence>MSSALALEWLKASYGDILVLEKIKDEELITHMTSFHAQQSIEKSLKALLEYNTQKIPKKHDVLMLKDRVEKYLQIENEDILEDSNTLYIDSRYPGDMGLLPNGKPTIKEAQEFSDFANKIFNEVCILLDVDISKMSNL</sequence>
<dbReference type="RefSeq" id="WP_013327804.1">
    <property type="nucleotide sequence ID" value="NC_014506.1"/>
</dbReference>
<protein>
    <submittedName>
        <fullName evidence="2">HEPN domain protein</fullName>
    </submittedName>
</protein>
<dbReference type="Proteomes" id="UP000007803">
    <property type="component" value="Chromosome"/>
</dbReference>
<evidence type="ECO:0000313" key="2">
    <source>
        <dbReference type="EMBL" id="ADN10051.1"/>
    </source>
</evidence>
<dbReference type="AlphaFoldDB" id="E0URG5"/>
<proteinExistence type="predicted"/>
<dbReference type="eggNOG" id="COG2250">
    <property type="taxonomic scope" value="Bacteria"/>
</dbReference>
<reference evidence="3" key="1">
    <citation type="journal article" date="2010" name="Stand. Genomic Sci.">
        <title>Complete genome sequence of Sulfurimonas autotrophica type strain (OK10).</title>
        <authorList>
            <person name="Sikorski J."/>
            <person name="Munk C."/>
            <person name="Lapidus A."/>
            <person name="Djao O."/>
            <person name="Lucas S."/>
            <person name="Glavina Del Rio T."/>
            <person name="Nolan M."/>
            <person name="Tice H."/>
            <person name="Han C."/>
            <person name="Cheng J."/>
            <person name="Tapia R."/>
            <person name="Goodwin L."/>
            <person name="Pitluck S."/>
            <person name="Liolios K."/>
            <person name="Ivanova N."/>
            <person name="Mavromatis K."/>
            <person name="Mikhailova N."/>
            <person name="Pati A."/>
            <person name="Sims D."/>
            <person name="Meincke L."/>
            <person name="Brettin T."/>
            <person name="Detter J."/>
            <person name="Chen A."/>
            <person name="Palaniappan K."/>
            <person name="Land M."/>
            <person name="Hauser L."/>
            <person name="Chang Y."/>
            <person name="Jeffries C."/>
            <person name="Rohde M."/>
            <person name="Lang E."/>
            <person name="Spring S."/>
            <person name="Goker M."/>
            <person name="Woyke T."/>
            <person name="Bristow J."/>
            <person name="Eisen J."/>
            <person name="Markowitz V."/>
            <person name="Hugenholtz P."/>
            <person name="Kyrpides N."/>
            <person name="Klenk H."/>
        </authorList>
    </citation>
    <scope>NUCLEOTIDE SEQUENCE [LARGE SCALE GENOMIC DNA]</scope>
    <source>
        <strain evidence="3">ATCC BAA-671 / DSM 16294 / JCM 11897 / OK10</strain>
    </source>
</reference>
<dbReference type="STRING" id="563040.Saut_2008"/>
<evidence type="ECO:0000313" key="3">
    <source>
        <dbReference type="Proteomes" id="UP000007803"/>
    </source>
</evidence>
<evidence type="ECO:0000259" key="1">
    <source>
        <dbReference type="PROSITE" id="PS50910"/>
    </source>
</evidence>
<dbReference type="Pfam" id="PF05168">
    <property type="entry name" value="HEPN"/>
    <property type="match status" value="1"/>
</dbReference>
<feature type="domain" description="HEPN" evidence="1">
    <location>
        <begin position="11"/>
        <end position="120"/>
    </location>
</feature>
<dbReference type="PROSITE" id="PS50910">
    <property type="entry name" value="HEPN"/>
    <property type="match status" value="1"/>
</dbReference>
<dbReference type="OrthoDB" id="9810875at2"/>
<dbReference type="Gene3D" id="1.20.120.330">
    <property type="entry name" value="Nucleotidyltransferases domain 2"/>
    <property type="match status" value="1"/>
</dbReference>
<dbReference type="InterPro" id="IPR007842">
    <property type="entry name" value="HEPN_dom"/>
</dbReference>
<gene>
    <name evidence="2" type="ordered locus">Saut_2008</name>
</gene>
<accession>E0URG5</accession>
<dbReference type="EMBL" id="CP002205">
    <property type="protein sequence ID" value="ADN10051.1"/>
    <property type="molecule type" value="Genomic_DNA"/>
</dbReference>
<organism evidence="2 3">
    <name type="scientific">Sulfurimonas autotrophica (strain ATCC BAA-671 / DSM 16294 / JCM 11897 / OK10)</name>
    <dbReference type="NCBI Taxonomy" id="563040"/>
    <lineage>
        <taxon>Bacteria</taxon>
        <taxon>Pseudomonadati</taxon>
        <taxon>Campylobacterota</taxon>
        <taxon>Epsilonproteobacteria</taxon>
        <taxon>Campylobacterales</taxon>
        <taxon>Sulfurimonadaceae</taxon>
        <taxon>Sulfurimonas</taxon>
    </lineage>
</organism>
<dbReference type="SMART" id="SM00748">
    <property type="entry name" value="HEPN"/>
    <property type="match status" value="1"/>
</dbReference>
<name>E0URG5_SULAO</name>
<dbReference type="KEGG" id="sua:Saut_2008"/>
<dbReference type="HOGENOM" id="CLU_123170_0_1_7"/>
<keyword evidence="3" id="KW-1185">Reference proteome</keyword>